<dbReference type="VEuPathDB" id="FungiDB:AMAG_20587"/>
<sequence>MAATPTTGSGAHDAAVAAALDGVQDVPAVLARVVTGMPAGTQLTPSLTHHLCEGLAAARAATAVHAATRDVVDAERVAAVADARATAPAKIVWRVPVVGALCSACGLRVCGADEHHALLQVMIRKDDDEDEFE</sequence>
<evidence type="ECO:0000313" key="2">
    <source>
        <dbReference type="Proteomes" id="UP000054350"/>
    </source>
</evidence>
<reference evidence="2" key="2">
    <citation type="submission" date="2009-11" db="EMBL/GenBank/DDBJ databases">
        <title>The Genome Sequence of Allomyces macrogynus strain ATCC 38327.</title>
        <authorList>
            <consortium name="The Broad Institute Genome Sequencing Platform"/>
            <person name="Russ C."/>
            <person name="Cuomo C."/>
            <person name="Shea T."/>
            <person name="Young S.K."/>
            <person name="Zeng Q."/>
            <person name="Koehrsen M."/>
            <person name="Haas B."/>
            <person name="Borodovsky M."/>
            <person name="Guigo R."/>
            <person name="Alvarado L."/>
            <person name="Berlin A."/>
            <person name="Borenstein D."/>
            <person name="Chen Z."/>
            <person name="Engels R."/>
            <person name="Freedman E."/>
            <person name="Gellesch M."/>
            <person name="Goldberg J."/>
            <person name="Griggs A."/>
            <person name="Gujja S."/>
            <person name="Heiman D."/>
            <person name="Hepburn T."/>
            <person name="Howarth C."/>
            <person name="Jen D."/>
            <person name="Larson L."/>
            <person name="Lewis B."/>
            <person name="Mehta T."/>
            <person name="Park D."/>
            <person name="Pearson M."/>
            <person name="Roberts A."/>
            <person name="Saif S."/>
            <person name="Shenoy N."/>
            <person name="Sisk P."/>
            <person name="Stolte C."/>
            <person name="Sykes S."/>
            <person name="Walk T."/>
            <person name="White J."/>
            <person name="Yandava C."/>
            <person name="Burger G."/>
            <person name="Gray M.W."/>
            <person name="Holland P.W.H."/>
            <person name="King N."/>
            <person name="Lang F.B.F."/>
            <person name="Roger A.J."/>
            <person name="Ruiz-Trillo I."/>
            <person name="Lander E."/>
            <person name="Nusbaum C."/>
        </authorList>
    </citation>
    <scope>NUCLEOTIDE SEQUENCE [LARGE SCALE GENOMIC DNA]</scope>
    <source>
        <strain evidence="2">ATCC 38327</strain>
    </source>
</reference>
<reference evidence="1 2" key="1">
    <citation type="submission" date="2009-11" db="EMBL/GenBank/DDBJ databases">
        <title>Annotation of Allomyces macrogynus ATCC 38327.</title>
        <authorList>
            <consortium name="The Broad Institute Genome Sequencing Platform"/>
            <person name="Russ C."/>
            <person name="Cuomo C."/>
            <person name="Burger G."/>
            <person name="Gray M.W."/>
            <person name="Holland P.W.H."/>
            <person name="King N."/>
            <person name="Lang F.B.F."/>
            <person name="Roger A.J."/>
            <person name="Ruiz-Trillo I."/>
            <person name="Young S.K."/>
            <person name="Zeng Q."/>
            <person name="Gargeya S."/>
            <person name="Fitzgerald M."/>
            <person name="Haas B."/>
            <person name="Abouelleil A."/>
            <person name="Alvarado L."/>
            <person name="Arachchi H.M."/>
            <person name="Berlin A."/>
            <person name="Chapman S.B."/>
            <person name="Gearin G."/>
            <person name="Goldberg J."/>
            <person name="Griggs A."/>
            <person name="Gujja S."/>
            <person name="Hansen M."/>
            <person name="Heiman D."/>
            <person name="Howarth C."/>
            <person name="Larimer J."/>
            <person name="Lui A."/>
            <person name="MacDonald P.J.P."/>
            <person name="McCowen C."/>
            <person name="Montmayeur A."/>
            <person name="Murphy C."/>
            <person name="Neiman D."/>
            <person name="Pearson M."/>
            <person name="Priest M."/>
            <person name="Roberts A."/>
            <person name="Saif S."/>
            <person name="Shea T."/>
            <person name="Sisk P."/>
            <person name="Stolte C."/>
            <person name="Sykes S."/>
            <person name="Wortman J."/>
            <person name="Nusbaum C."/>
            <person name="Birren B."/>
        </authorList>
    </citation>
    <scope>NUCLEOTIDE SEQUENCE [LARGE SCALE GENOMIC DNA]</scope>
    <source>
        <strain evidence="1 2">ATCC 38327</strain>
    </source>
</reference>
<proteinExistence type="predicted"/>
<keyword evidence="2" id="KW-1185">Reference proteome</keyword>
<organism evidence="1 2">
    <name type="scientific">Allomyces macrogynus (strain ATCC 38327)</name>
    <name type="common">Allomyces javanicus var. macrogynus</name>
    <dbReference type="NCBI Taxonomy" id="578462"/>
    <lineage>
        <taxon>Eukaryota</taxon>
        <taxon>Fungi</taxon>
        <taxon>Fungi incertae sedis</taxon>
        <taxon>Blastocladiomycota</taxon>
        <taxon>Blastocladiomycetes</taxon>
        <taxon>Blastocladiales</taxon>
        <taxon>Blastocladiaceae</taxon>
        <taxon>Allomyces</taxon>
    </lineage>
</organism>
<protein>
    <submittedName>
        <fullName evidence="1">Uncharacterized protein</fullName>
    </submittedName>
</protein>
<accession>A0A0L0TDN9</accession>
<dbReference type="AlphaFoldDB" id="A0A0L0TDN9"/>
<evidence type="ECO:0000313" key="1">
    <source>
        <dbReference type="EMBL" id="KNE72857.1"/>
    </source>
</evidence>
<dbReference type="Proteomes" id="UP000054350">
    <property type="component" value="Unassembled WGS sequence"/>
</dbReference>
<gene>
    <name evidence="1" type="ORF">AMAG_20587</name>
</gene>
<name>A0A0L0TDN9_ALLM3</name>
<dbReference type="EMBL" id="GG745384">
    <property type="protein sequence ID" value="KNE72857.1"/>
    <property type="molecule type" value="Genomic_DNA"/>
</dbReference>